<reference evidence="3 4" key="1">
    <citation type="submission" date="2016-06" db="EMBL/GenBank/DDBJ databases">
        <authorList>
            <person name="Kjaerup R.B."/>
            <person name="Dalgaard T.S."/>
            <person name="Juul-Madsen H.R."/>
        </authorList>
    </citation>
    <scope>NUCLEOTIDE SEQUENCE [LARGE SCALE GENOMIC DNA]</scope>
    <source>
        <strain evidence="3 4">Pb300</strain>
    </source>
</reference>
<name>A0A1D2JHE0_PARBR</name>
<feature type="compositionally biased region" description="Low complexity" evidence="1">
    <location>
        <begin position="211"/>
        <end position="230"/>
    </location>
</feature>
<organism evidence="3 4">
    <name type="scientific">Paracoccidioides brasiliensis</name>
    <dbReference type="NCBI Taxonomy" id="121759"/>
    <lineage>
        <taxon>Eukaryota</taxon>
        <taxon>Fungi</taxon>
        <taxon>Dikarya</taxon>
        <taxon>Ascomycota</taxon>
        <taxon>Pezizomycotina</taxon>
        <taxon>Eurotiomycetes</taxon>
        <taxon>Eurotiomycetidae</taxon>
        <taxon>Onygenales</taxon>
        <taxon>Ajellomycetaceae</taxon>
        <taxon>Paracoccidioides</taxon>
    </lineage>
</organism>
<evidence type="ECO:0000313" key="4">
    <source>
        <dbReference type="Proteomes" id="UP000242814"/>
    </source>
</evidence>
<feature type="compositionally biased region" description="Low complexity" evidence="1">
    <location>
        <begin position="749"/>
        <end position="776"/>
    </location>
</feature>
<accession>A0A1D2JHE0</accession>
<feature type="compositionally biased region" description="Basic and acidic residues" evidence="1">
    <location>
        <begin position="235"/>
        <end position="250"/>
    </location>
</feature>
<dbReference type="VEuPathDB" id="FungiDB:PADG_01469"/>
<dbReference type="SUPFAM" id="SSF52799">
    <property type="entry name" value="(Phosphotyrosine protein) phosphatases II"/>
    <property type="match status" value="1"/>
</dbReference>
<dbReference type="Gene3D" id="3.90.190.10">
    <property type="entry name" value="Protein tyrosine phosphatase superfamily"/>
    <property type="match status" value="1"/>
</dbReference>
<protein>
    <recommendedName>
        <fullName evidence="2">Tyrosine-protein phosphatase domain-containing protein</fullName>
    </recommendedName>
</protein>
<dbReference type="AlphaFoldDB" id="A0A1D2JHE0"/>
<evidence type="ECO:0000259" key="2">
    <source>
        <dbReference type="SMART" id="SM00195"/>
    </source>
</evidence>
<feature type="region of interest" description="Disordered" evidence="1">
    <location>
        <begin position="208"/>
        <end position="271"/>
    </location>
</feature>
<evidence type="ECO:0000313" key="3">
    <source>
        <dbReference type="EMBL" id="ODH35412.1"/>
    </source>
</evidence>
<comment type="caution">
    <text evidence="3">The sequence shown here is derived from an EMBL/GenBank/DDBJ whole genome shotgun (WGS) entry which is preliminary data.</text>
</comment>
<gene>
    <name evidence="3" type="ORF">ACO22_02936</name>
</gene>
<proteinExistence type="predicted"/>
<dbReference type="VEuPathDB" id="FungiDB:PABG_02950"/>
<feature type="domain" description="Tyrosine-protein phosphatase" evidence="2">
    <location>
        <begin position="445"/>
        <end position="618"/>
    </location>
</feature>
<dbReference type="Proteomes" id="UP000242814">
    <property type="component" value="Unassembled WGS sequence"/>
</dbReference>
<feature type="compositionally biased region" description="Polar residues" evidence="1">
    <location>
        <begin position="691"/>
        <end position="713"/>
    </location>
</feature>
<dbReference type="SMART" id="SM00195">
    <property type="entry name" value="DSPc"/>
    <property type="match status" value="1"/>
</dbReference>
<dbReference type="EMBL" id="LZYO01000095">
    <property type="protein sequence ID" value="ODH35412.1"/>
    <property type="molecule type" value="Genomic_DNA"/>
</dbReference>
<evidence type="ECO:0000256" key="1">
    <source>
        <dbReference type="SAM" id="MobiDB-lite"/>
    </source>
</evidence>
<dbReference type="InterPro" id="IPR020422">
    <property type="entry name" value="TYR_PHOSPHATASE_DUAL_dom"/>
</dbReference>
<feature type="compositionally biased region" description="Polar residues" evidence="1">
    <location>
        <begin position="646"/>
        <end position="671"/>
    </location>
</feature>
<dbReference type="InterPro" id="IPR029021">
    <property type="entry name" value="Prot-tyrosine_phosphatase-like"/>
</dbReference>
<sequence>MIPSRDQNKSVNDNNYLKRSFAQLEDPRSLYPHDVQCDIHNTAMSIQMLNEFNNNIPRIAPTNRRSRSHSRSEISTIQNSPCLSSSFPAFMATTLAAADGSSFRYNDKKKDSCLGPRKIMDIRRTVAAATLTSPNTTSTSASSISAATTMNTTLAHSLGRPHTAVGSSLTAQQVPIRFLRRESLSVASGSADSSPTTTISTFDSPVVLDASPSSSPESPSSVLPLQSLKPISRLTNDDRLPAHLQTESRMKSPPSLATHSQYQFPPESPTRRARNLKNLSLKLPPLSSSRQTIATAPIRDHSHNISAPSSPIQHSSRNLRRKAPNLTIQTPSFDRSFSSNIAEVVPPTPNTRPTLRHIESSPSLNSIFSPTAPSKPSLALPGLFFQSSKRPMPGTWEDRIFPDRPSFSTQPSFQSREALHELVEEDDPPISRESCKGSDKGYPDGPILIYDSGLYLYLEPSCEEAMKFDVVINVAKEVANPFEKAELKQNTVVSVWKATLPDAQRRQSSVVEPDTALSEISFKSAFEFQPVEVESPSTPKPSSPEQPEYIHVPWDHNSEILDDLYPLCKLIDSRISQGKKVLIHYKDFNAMYSIVKSRSCWVGPNMSLIYQLTDFRLRVQECNGSGGGGGSGGWVSFRRSPREEWFNNSSSSRSIKMTEQPTPEFSSSISTAPKLARPPIPLFHQTAGDPKQNSPTTHSFTNHFTGSANTQLKPQPSKQRRNPSPSPRPLPLREKYQSFHSLSRPRYESTTTSTTTTSTNANTSTATTTTTTTTTTIPSCRTIPRSSTVQMDLVMQDHNHIPTTPFLFSPRAAEFWRTPFARTDAGDLAFHDSSLLSGTGAVSSPRVSMELMSPTFPPLGFVRPVVGSPPVAGMADPRSPPQQRREPVFMRNIDEFL</sequence>
<feature type="region of interest" description="Disordered" evidence="1">
    <location>
        <begin position="645"/>
        <end position="776"/>
    </location>
</feature>